<keyword evidence="2" id="KW-1185">Reference proteome</keyword>
<protein>
    <submittedName>
        <fullName evidence="1">Uncharacterized protein</fullName>
    </submittedName>
</protein>
<dbReference type="Proteomes" id="UP001605036">
    <property type="component" value="Unassembled WGS sequence"/>
</dbReference>
<proteinExistence type="predicted"/>
<dbReference type="EMBL" id="JBHFFA010000007">
    <property type="protein sequence ID" value="KAL2613529.1"/>
    <property type="molecule type" value="Genomic_DNA"/>
</dbReference>
<sequence>MMNDMRNDMKVSVMIVSLEKPIRVGTWPELLLGNVYKRKALHSWQAVSMIACCRAALGVMTEKMEEEEEWASTLGKRMSAEENARADVDEIPATVAPRISPSQIHGAPRKFIQGYVNADHQFLAIFLQIH</sequence>
<accession>A0ABD1XXJ1</accession>
<organism evidence="1 2">
    <name type="scientific">Riccia fluitans</name>
    <dbReference type="NCBI Taxonomy" id="41844"/>
    <lineage>
        <taxon>Eukaryota</taxon>
        <taxon>Viridiplantae</taxon>
        <taxon>Streptophyta</taxon>
        <taxon>Embryophyta</taxon>
        <taxon>Marchantiophyta</taxon>
        <taxon>Marchantiopsida</taxon>
        <taxon>Marchantiidae</taxon>
        <taxon>Marchantiales</taxon>
        <taxon>Ricciaceae</taxon>
        <taxon>Riccia</taxon>
    </lineage>
</organism>
<evidence type="ECO:0000313" key="2">
    <source>
        <dbReference type="Proteomes" id="UP001605036"/>
    </source>
</evidence>
<reference evidence="1 2" key="1">
    <citation type="submission" date="2024-09" db="EMBL/GenBank/DDBJ databases">
        <title>Chromosome-scale assembly of Riccia fluitans.</title>
        <authorList>
            <person name="Paukszto L."/>
            <person name="Sawicki J."/>
            <person name="Karawczyk K."/>
            <person name="Piernik-Szablinska J."/>
            <person name="Szczecinska M."/>
            <person name="Mazdziarz M."/>
        </authorList>
    </citation>
    <scope>NUCLEOTIDE SEQUENCE [LARGE SCALE GENOMIC DNA]</scope>
    <source>
        <strain evidence="1">Rf_01</strain>
        <tissue evidence="1">Aerial parts of the thallus</tissue>
    </source>
</reference>
<comment type="caution">
    <text evidence="1">The sequence shown here is derived from an EMBL/GenBank/DDBJ whole genome shotgun (WGS) entry which is preliminary data.</text>
</comment>
<dbReference type="AlphaFoldDB" id="A0ABD1XXJ1"/>
<evidence type="ECO:0000313" key="1">
    <source>
        <dbReference type="EMBL" id="KAL2613529.1"/>
    </source>
</evidence>
<name>A0ABD1XXJ1_9MARC</name>
<gene>
    <name evidence="1" type="ORF">R1flu_025221</name>
</gene>